<dbReference type="RefSeq" id="WP_185889248.1">
    <property type="nucleotide sequence ID" value="NZ_CP060202.1"/>
</dbReference>
<dbReference type="GO" id="GO:0030655">
    <property type="term" value="P:beta-lactam antibiotic catabolic process"/>
    <property type="evidence" value="ECO:0007669"/>
    <property type="project" value="InterPro"/>
</dbReference>
<gene>
    <name evidence="5" type="ORF">H4317_06080</name>
</gene>
<keyword evidence="5" id="KW-0378">Hydrolase</keyword>
<dbReference type="AlphaFoldDB" id="A0A7G7WAH6"/>
<protein>
    <recommendedName>
        <fullName evidence="3">beta-lactamase</fullName>
        <ecNumber evidence="3">3.5.2.6</ecNumber>
    </recommendedName>
</protein>
<proteinExistence type="inferred from homology"/>
<evidence type="ECO:0000256" key="1">
    <source>
        <dbReference type="ARBA" id="ARBA00001526"/>
    </source>
</evidence>
<organism evidence="5 6">
    <name type="scientific">Hymenobacter sediminicola</name>
    <dbReference type="NCBI Taxonomy" id="2761579"/>
    <lineage>
        <taxon>Bacteria</taxon>
        <taxon>Pseudomonadati</taxon>
        <taxon>Bacteroidota</taxon>
        <taxon>Cytophagia</taxon>
        <taxon>Cytophagales</taxon>
        <taxon>Hymenobacteraceae</taxon>
        <taxon>Hymenobacter</taxon>
    </lineage>
</organism>
<evidence type="ECO:0000313" key="6">
    <source>
        <dbReference type="Proteomes" id="UP000515489"/>
    </source>
</evidence>
<comment type="catalytic activity">
    <reaction evidence="1">
        <text>a beta-lactam + H2O = a substituted beta-amino acid</text>
        <dbReference type="Rhea" id="RHEA:20401"/>
        <dbReference type="ChEBI" id="CHEBI:15377"/>
        <dbReference type="ChEBI" id="CHEBI:35627"/>
        <dbReference type="ChEBI" id="CHEBI:140347"/>
        <dbReference type="EC" id="3.5.2.6"/>
    </reaction>
</comment>
<feature type="domain" description="Beta-lactamase class A catalytic" evidence="4">
    <location>
        <begin position="81"/>
        <end position="195"/>
    </location>
</feature>
<comment type="similarity">
    <text evidence="2">Belongs to the class-A beta-lactamase family.</text>
</comment>
<dbReference type="SUPFAM" id="SSF56601">
    <property type="entry name" value="beta-lactamase/transpeptidase-like"/>
    <property type="match status" value="1"/>
</dbReference>
<dbReference type="EMBL" id="CP060202">
    <property type="protein sequence ID" value="QNH63369.1"/>
    <property type="molecule type" value="Genomic_DNA"/>
</dbReference>
<dbReference type="KEGG" id="hsk:H4317_06080"/>
<dbReference type="GO" id="GO:0046677">
    <property type="term" value="P:response to antibiotic"/>
    <property type="evidence" value="ECO:0007669"/>
    <property type="project" value="InterPro"/>
</dbReference>
<dbReference type="Pfam" id="PF13354">
    <property type="entry name" value="Beta-lactamase2"/>
    <property type="match status" value="1"/>
</dbReference>
<evidence type="ECO:0000256" key="3">
    <source>
        <dbReference type="ARBA" id="ARBA00012865"/>
    </source>
</evidence>
<dbReference type="EC" id="3.5.2.6" evidence="3"/>
<dbReference type="Gene3D" id="3.40.710.10">
    <property type="entry name" value="DD-peptidase/beta-lactamase superfamily"/>
    <property type="match status" value="1"/>
</dbReference>
<reference evidence="5 6" key="1">
    <citation type="submission" date="2020-08" db="EMBL/GenBank/DDBJ databases">
        <title>Hymenobacter sp. S2-20-2 genome sequencing.</title>
        <authorList>
            <person name="Jin L."/>
        </authorList>
    </citation>
    <scope>NUCLEOTIDE SEQUENCE [LARGE SCALE GENOMIC DNA]</scope>
    <source>
        <strain evidence="5 6">S2-20-2</strain>
    </source>
</reference>
<dbReference type="InterPro" id="IPR012338">
    <property type="entry name" value="Beta-lactam/transpept-like"/>
</dbReference>
<evidence type="ECO:0000259" key="4">
    <source>
        <dbReference type="Pfam" id="PF13354"/>
    </source>
</evidence>
<name>A0A7G7WAH6_9BACT</name>
<dbReference type="Proteomes" id="UP000515489">
    <property type="component" value="Chromosome"/>
</dbReference>
<dbReference type="PANTHER" id="PTHR35333">
    <property type="entry name" value="BETA-LACTAMASE"/>
    <property type="match status" value="1"/>
</dbReference>
<sequence length="436" mass="49340">MRLLCFLLQRRLLGALLFLLLGLGKPGAAQPGRNPLKQLLHADTARFGRILANPAAYRVQILYTRVNRDVQGRPHFRTFRYGVSGNQYFYPASTVKLPAAALALQKVRRIRQQVPGLTAAASLRIDSAFAGQTRVDRDTSAANGRASVGHYIRKVLLVSDNDAYNRLYEFVGQQELNAQLRRLNLRQTRLIHRLSVGDQEPGSRHTNPLALYADTSLTRPLYMQPAAYNNQPLPKLAARDFRIGKAYMQGEKRVETPMDFGTKNNFPLPEQQQVLRTLLFPESVPAKQRFQLEEIDYQFLYRYLSMLPHESWQPRYDAAHFPDSYAKFLLGGGGLAPLPPGVRVFNKIGQAYGFLIDNAYVTDATQGVEFLLSAVIYVNADGVLNDDQYDYATIGFPFLRDLGLAVLRYEQQRARRHPANLRRFQLNYQPGGEDAP</sequence>
<evidence type="ECO:0000256" key="2">
    <source>
        <dbReference type="ARBA" id="ARBA00009009"/>
    </source>
</evidence>
<accession>A0A7G7WAH6</accession>
<keyword evidence="6" id="KW-1185">Reference proteome</keyword>
<dbReference type="InterPro" id="IPR000871">
    <property type="entry name" value="Beta-lactam_class-A"/>
</dbReference>
<evidence type="ECO:0000313" key="5">
    <source>
        <dbReference type="EMBL" id="QNH63369.1"/>
    </source>
</evidence>
<dbReference type="PANTHER" id="PTHR35333:SF3">
    <property type="entry name" value="BETA-LACTAMASE-TYPE TRANSPEPTIDASE FOLD CONTAINING PROTEIN"/>
    <property type="match status" value="1"/>
</dbReference>
<dbReference type="InterPro" id="IPR045155">
    <property type="entry name" value="Beta-lactam_cat"/>
</dbReference>
<dbReference type="GO" id="GO:0008800">
    <property type="term" value="F:beta-lactamase activity"/>
    <property type="evidence" value="ECO:0007669"/>
    <property type="project" value="UniProtKB-EC"/>
</dbReference>